<proteinExistence type="predicted"/>
<protein>
    <recommendedName>
        <fullName evidence="4">Lipoprotein</fullName>
    </recommendedName>
</protein>
<keyword evidence="1" id="KW-0732">Signal</keyword>
<evidence type="ECO:0000313" key="2">
    <source>
        <dbReference type="EMBL" id="MFC4559281.1"/>
    </source>
</evidence>
<gene>
    <name evidence="2" type="ORF">ACFO3D_13865</name>
</gene>
<accession>A0ABV9DM91</accession>
<name>A0ABV9DM91_9BACI</name>
<feature type="signal peptide" evidence="1">
    <location>
        <begin position="1"/>
        <end position="23"/>
    </location>
</feature>
<evidence type="ECO:0000313" key="3">
    <source>
        <dbReference type="Proteomes" id="UP001595989"/>
    </source>
</evidence>
<dbReference type="Proteomes" id="UP001595989">
    <property type="component" value="Unassembled WGS sequence"/>
</dbReference>
<reference evidence="3" key="1">
    <citation type="journal article" date="2019" name="Int. J. Syst. Evol. Microbiol.">
        <title>The Global Catalogue of Microorganisms (GCM) 10K type strain sequencing project: providing services to taxonomists for standard genome sequencing and annotation.</title>
        <authorList>
            <consortium name="The Broad Institute Genomics Platform"/>
            <consortium name="The Broad Institute Genome Sequencing Center for Infectious Disease"/>
            <person name="Wu L."/>
            <person name="Ma J."/>
        </authorList>
    </citation>
    <scope>NUCLEOTIDE SEQUENCE [LARGE SCALE GENOMIC DNA]</scope>
    <source>
        <strain evidence="3">CGMCC 4.7426</strain>
    </source>
</reference>
<keyword evidence="3" id="KW-1185">Reference proteome</keyword>
<feature type="chain" id="PRO_5045731266" description="Lipoprotein" evidence="1">
    <location>
        <begin position="24"/>
        <end position="151"/>
    </location>
</feature>
<comment type="caution">
    <text evidence="2">The sequence shown here is derived from an EMBL/GenBank/DDBJ whole genome shotgun (WGS) entry which is preliminary data.</text>
</comment>
<dbReference type="RefSeq" id="WP_390297102.1">
    <property type="nucleotide sequence ID" value="NZ_JBHSFU010000007.1"/>
</dbReference>
<evidence type="ECO:0000256" key="1">
    <source>
        <dbReference type="SAM" id="SignalP"/>
    </source>
</evidence>
<dbReference type="PROSITE" id="PS51257">
    <property type="entry name" value="PROKAR_LIPOPROTEIN"/>
    <property type="match status" value="1"/>
</dbReference>
<evidence type="ECO:0008006" key="4">
    <source>
        <dbReference type="Google" id="ProtNLM"/>
    </source>
</evidence>
<dbReference type="EMBL" id="JBHSFU010000007">
    <property type="protein sequence ID" value="MFC4559281.1"/>
    <property type="molecule type" value="Genomic_DNA"/>
</dbReference>
<sequence length="151" mass="16900">MNKKILSCVIVFFLSLLTGCSKDSQEEPPDASAKVNNQQIEVFKGTYSWDQGGIFSAGRTVADSFAPFQIPDQFDLEMIVVEPGSVATITFTDGSNPKLEAYLWKQEERAEKLYVNQSIVTLPSKKGEHIIEIMAEWPKGEASYTFIIEVR</sequence>
<organism evidence="2 3">
    <name type="scientific">Virgibacillus kekensis</name>
    <dbReference type="NCBI Taxonomy" id="202261"/>
    <lineage>
        <taxon>Bacteria</taxon>
        <taxon>Bacillati</taxon>
        <taxon>Bacillota</taxon>
        <taxon>Bacilli</taxon>
        <taxon>Bacillales</taxon>
        <taxon>Bacillaceae</taxon>
        <taxon>Virgibacillus</taxon>
    </lineage>
</organism>